<proteinExistence type="predicted"/>
<evidence type="ECO:0000313" key="2">
    <source>
        <dbReference type="Proteomes" id="UP000760860"/>
    </source>
</evidence>
<dbReference type="EMBL" id="RCMV01000950">
    <property type="protein sequence ID" value="KAG3211482.1"/>
    <property type="molecule type" value="Genomic_DNA"/>
</dbReference>
<organism evidence="1 2">
    <name type="scientific">Phytophthora cactorum</name>
    <dbReference type="NCBI Taxonomy" id="29920"/>
    <lineage>
        <taxon>Eukaryota</taxon>
        <taxon>Sar</taxon>
        <taxon>Stramenopiles</taxon>
        <taxon>Oomycota</taxon>
        <taxon>Peronosporomycetes</taxon>
        <taxon>Peronosporales</taxon>
        <taxon>Peronosporaceae</taxon>
        <taxon>Phytophthora</taxon>
    </lineage>
</organism>
<gene>
    <name evidence="1" type="ORF">PC129_g17541</name>
</gene>
<protein>
    <submittedName>
        <fullName evidence="1">Uncharacterized protein</fullName>
    </submittedName>
</protein>
<dbReference type="AlphaFoldDB" id="A0A8T1HJI9"/>
<feature type="non-terminal residue" evidence="1">
    <location>
        <position position="1"/>
    </location>
</feature>
<name>A0A8T1HJI9_9STRA</name>
<sequence>SVSLSDLFTSGKSITGDVFFSYATTSTNLPVMGIRATDKVIKALGGAEDESDTFIEDWFVDTLNSMKSDAKTLNLHIPNNGDCSYSGQSITLPYEETAASAVTGASAASSIKVSGLVTAGVALVSTALLSAIL</sequence>
<dbReference type="VEuPathDB" id="FungiDB:PC110_g9995"/>
<accession>A0A8T1HJI9</accession>
<comment type="caution">
    <text evidence="1">The sequence shown here is derived from an EMBL/GenBank/DDBJ whole genome shotgun (WGS) entry which is preliminary data.</text>
</comment>
<evidence type="ECO:0000313" key="1">
    <source>
        <dbReference type="EMBL" id="KAG3211482.1"/>
    </source>
</evidence>
<dbReference type="Proteomes" id="UP000760860">
    <property type="component" value="Unassembled WGS sequence"/>
</dbReference>
<reference evidence="1" key="1">
    <citation type="submission" date="2018-05" db="EMBL/GenBank/DDBJ databases">
        <title>Effector identification in a new, highly contiguous assembly of the strawberry crown rot pathogen Phytophthora cactorum.</title>
        <authorList>
            <person name="Armitage A.D."/>
            <person name="Nellist C.F."/>
            <person name="Bates H."/>
            <person name="Vickerstaff R.J."/>
            <person name="Harrison R.J."/>
        </authorList>
    </citation>
    <scope>NUCLEOTIDE SEQUENCE</scope>
    <source>
        <strain evidence="1">P421</strain>
    </source>
</reference>